<dbReference type="Proteomes" id="UP000799423">
    <property type="component" value="Unassembled WGS sequence"/>
</dbReference>
<evidence type="ECO:0000256" key="1">
    <source>
        <dbReference type="SAM" id="MobiDB-lite"/>
    </source>
</evidence>
<feature type="region of interest" description="Disordered" evidence="1">
    <location>
        <begin position="1"/>
        <end position="26"/>
    </location>
</feature>
<accession>A0A6A7ANU0</accession>
<proteinExistence type="predicted"/>
<reference evidence="2" key="1">
    <citation type="submission" date="2020-01" db="EMBL/GenBank/DDBJ databases">
        <authorList>
            <consortium name="DOE Joint Genome Institute"/>
            <person name="Haridas S."/>
            <person name="Albert R."/>
            <person name="Binder M."/>
            <person name="Bloem J."/>
            <person name="Labutti K."/>
            <person name="Salamov A."/>
            <person name="Andreopoulos B."/>
            <person name="Baker S.E."/>
            <person name="Barry K."/>
            <person name="Bills G."/>
            <person name="Bluhm B.H."/>
            <person name="Cannon C."/>
            <person name="Castanera R."/>
            <person name="Culley D.E."/>
            <person name="Daum C."/>
            <person name="Ezra D."/>
            <person name="Gonzalez J.B."/>
            <person name="Henrissat B."/>
            <person name="Kuo A."/>
            <person name="Liang C."/>
            <person name="Lipzen A."/>
            <person name="Lutzoni F."/>
            <person name="Magnuson J."/>
            <person name="Mondo S."/>
            <person name="Nolan M."/>
            <person name="Ohm R."/>
            <person name="Pangilinan J."/>
            <person name="Park H.-J."/>
            <person name="Ramirez L."/>
            <person name="Alfaro M."/>
            <person name="Sun H."/>
            <person name="Tritt A."/>
            <person name="Yoshinaga Y."/>
            <person name="Zwiers L.-H."/>
            <person name="Turgeon B.G."/>
            <person name="Goodwin S.B."/>
            <person name="Spatafora J.W."/>
            <person name="Crous P.W."/>
            <person name="Grigoriev I.V."/>
        </authorList>
    </citation>
    <scope>NUCLEOTIDE SEQUENCE</scope>
    <source>
        <strain evidence="2">IPT5</strain>
    </source>
</reference>
<organism evidence="2 3">
    <name type="scientific">Plenodomus tracheiphilus IPT5</name>
    <dbReference type="NCBI Taxonomy" id="1408161"/>
    <lineage>
        <taxon>Eukaryota</taxon>
        <taxon>Fungi</taxon>
        <taxon>Dikarya</taxon>
        <taxon>Ascomycota</taxon>
        <taxon>Pezizomycotina</taxon>
        <taxon>Dothideomycetes</taxon>
        <taxon>Pleosporomycetidae</taxon>
        <taxon>Pleosporales</taxon>
        <taxon>Pleosporineae</taxon>
        <taxon>Leptosphaeriaceae</taxon>
        <taxon>Plenodomus</taxon>
    </lineage>
</organism>
<evidence type="ECO:0000313" key="3">
    <source>
        <dbReference type="Proteomes" id="UP000799423"/>
    </source>
</evidence>
<feature type="compositionally biased region" description="Polar residues" evidence="1">
    <location>
        <begin position="159"/>
        <end position="170"/>
    </location>
</feature>
<sequence length="196" mass="20323">MTCSAAHGPAANHDAGAPPHRLTHGHAAWGRPVHTLAMSHVQSHGHLVLASRTGTVAGTAHSGSHGRSNGKLDPGQRILVMAAVAIARLQLPAPLYVTLVQWSAPACPLRCPGALDVLAAPSIAAHMQTPCCQQSPARLNNALHCCEPQFSHLIPPCSPSLTPTRRSATAPSSLPRPRPMSRTVAPHTIPPAAPPA</sequence>
<dbReference type="EMBL" id="MU006358">
    <property type="protein sequence ID" value="KAF2844946.1"/>
    <property type="molecule type" value="Genomic_DNA"/>
</dbReference>
<feature type="region of interest" description="Disordered" evidence="1">
    <location>
        <begin position="157"/>
        <end position="196"/>
    </location>
</feature>
<gene>
    <name evidence="2" type="ORF">T440DRAFT_298152</name>
</gene>
<keyword evidence="3" id="KW-1185">Reference proteome</keyword>
<evidence type="ECO:0000313" key="2">
    <source>
        <dbReference type="EMBL" id="KAF2844946.1"/>
    </source>
</evidence>
<protein>
    <submittedName>
        <fullName evidence="2">Uncharacterized protein</fullName>
    </submittedName>
</protein>
<name>A0A6A7ANU0_9PLEO</name>
<dbReference type="AlphaFoldDB" id="A0A6A7ANU0"/>